<evidence type="ECO:0008006" key="4">
    <source>
        <dbReference type="Google" id="ProtNLM"/>
    </source>
</evidence>
<proteinExistence type="predicted"/>
<keyword evidence="3" id="KW-1185">Reference proteome</keyword>
<reference evidence="2 3" key="1">
    <citation type="submission" date="2021-06" db="EMBL/GenBank/DDBJ databases">
        <title>Caerostris darwini draft genome.</title>
        <authorList>
            <person name="Kono N."/>
            <person name="Arakawa K."/>
        </authorList>
    </citation>
    <scope>NUCLEOTIDE SEQUENCE [LARGE SCALE GENOMIC DNA]</scope>
</reference>
<evidence type="ECO:0000313" key="3">
    <source>
        <dbReference type="Proteomes" id="UP001054837"/>
    </source>
</evidence>
<evidence type="ECO:0000256" key="1">
    <source>
        <dbReference type="SAM" id="SignalP"/>
    </source>
</evidence>
<protein>
    <recommendedName>
        <fullName evidence="4">Secreted protein</fullName>
    </recommendedName>
</protein>
<gene>
    <name evidence="2" type="primary">AVEN_75567_1</name>
    <name evidence="2" type="ORF">CDAR_621871</name>
</gene>
<organism evidence="2 3">
    <name type="scientific">Caerostris darwini</name>
    <dbReference type="NCBI Taxonomy" id="1538125"/>
    <lineage>
        <taxon>Eukaryota</taxon>
        <taxon>Metazoa</taxon>
        <taxon>Ecdysozoa</taxon>
        <taxon>Arthropoda</taxon>
        <taxon>Chelicerata</taxon>
        <taxon>Arachnida</taxon>
        <taxon>Araneae</taxon>
        <taxon>Araneomorphae</taxon>
        <taxon>Entelegynae</taxon>
        <taxon>Araneoidea</taxon>
        <taxon>Araneidae</taxon>
        <taxon>Caerostris</taxon>
    </lineage>
</organism>
<evidence type="ECO:0000313" key="2">
    <source>
        <dbReference type="EMBL" id="GIX92332.1"/>
    </source>
</evidence>
<dbReference type="AlphaFoldDB" id="A0AAV4P532"/>
<feature type="signal peptide" evidence="1">
    <location>
        <begin position="1"/>
        <end position="17"/>
    </location>
</feature>
<sequence>MKASALCLFLMIGGSLAFLRENCDRSKCESLSTVREIESLRFMPNEEQLNRLCPRTIQYMNCLIETMETCAGQTLEQLSTTGNATVAPIAKLIIDVRTLFNELCDETSNLHKDYVANIECIRGYVPFGPRRCRQQVAEIAEDLLQNIDIGEDNGVKRAERTCLVDTFEIGCIVIGLGRECGDGAREMLASVLLRLKHSVLAQIDCTNVPDTLGMKDKFLDALDLSDDERSKFEIAFELTRTTRRR</sequence>
<dbReference type="Proteomes" id="UP001054837">
    <property type="component" value="Unassembled WGS sequence"/>
</dbReference>
<keyword evidence="1" id="KW-0732">Signal</keyword>
<dbReference type="EMBL" id="BPLQ01002387">
    <property type="protein sequence ID" value="GIX92332.1"/>
    <property type="molecule type" value="Genomic_DNA"/>
</dbReference>
<comment type="caution">
    <text evidence="2">The sequence shown here is derived from an EMBL/GenBank/DDBJ whole genome shotgun (WGS) entry which is preliminary data.</text>
</comment>
<name>A0AAV4P532_9ARAC</name>
<accession>A0AAV4P532</accession>
<feature type="chain" id="PRO_5043528657" description="Secreted protein" evidence="1">
    <location>
        <begin position="18"/>
        <end position="245"/>
    </location>
</feature>